<reference evidence="5" key="1">
    <citation type="journal article" date="2014" name="Insect Biochem. Mol. Biol.">
        <title>An insight into the sialome of the frog biting fly, Corethrella appendiculata.</title>
        <authorList>
            <person name="Ribeiro J.M.C."/>
            <person name="Chagas A.C."/>
            <person name="Pham V.M."/>
            <person name="Lounibos L.P."/>
            <person name="Calvo E."/>
        </authorList>
    </citation>
    <scope>NUCLEOTIDE SEQUENCE</scope>
    <source>
        <tissue evidence="5">Salivary glands</tissue>
    </source>
</reference>
<feature type="compositionally biased region" description="Basic and acidic residues" evidence="3">
    <location>
        <begin position="147"/>
        <end position="161"/>
    </location>
</feature>
<evidence type="ECO:0000256" key="3">
    <source>
        <dbReference type="SAM" id="MobiDB-lite"/>
    </source>
</evidence>
<dbReference type="Gene3D" id="1.10.720.30">
    <property type="entry name" value="SAP domain"/>
    <property type="match status" value="1"/>
</dbReference>
<dbReference type="GO" id="GO:0005634">
    <property type="term" value="C:nucleus"/>
    <property type="evidence" value="ECO:0007669"/>
    <property type="project" value="TreeGrafter"/>
</dbReference>
<comment type="similarity">
    <text evidence="2">Belongs to the SAP domain-containing ribonucleoprotein family.</text>
</comment>
<evidence type="ECO:0000313" key="5">
    <source>
        <dbReference type="EMBL" id="JAB59870.1"/>
    </source>
</evidence>
<name>U5EZW7_9DIPT</name>
<dbReference type="InterPro" id="IPR036361">
    <property type="entry name" value="SAP_dom_sf"/>
</dbReference>
<keyword evidence="1" id="KW-0597">Phosphoprotein</keyword>
<dbReference type="PANTHER" id="PTHR46551:SF1">
    <property type="entry name" value="SAP DOMAIN-CONTAINING RIBONUCLEOPROTEIN"/>
    <property type="match status" value="1"/>
</dbReference>
<evidence type="ECO:0000259" key="4">
    <source>
        <dbReference type="PROSITE" id="PS50800"/>
    </source>
</evidence>
<dbReference type="InterPro" id="IPR003034">
    <property type="entry name" value="SAP_dom"/>
</dbReference>
<dbReference type="InterPro" id="IPR052240">
    <property type="entry name" value="SAP_domain_ribonucleoprotein"/>
</dbReference>
<dbReference type="EMBL" id="GANO01000001">
    <property type="protein sequence ID" value="JAB59870.1"/>
    <property type="molecule type" value="mRNA"/>
</dbReference>
<dbReference type="SMART" id="SM00513">
    <property type="entry name" value="SAP"/>
    <property type="match status" value="1"/>
</dbReference>
<feature type="domain" description="SAP" evidence="4">
    <location>
        <begin position="6"/>
        <end position="40"/>
    </location>
</feature>
<proteinExistence type="evidence at transcript level"/>
<dbReference type="PROSITE" id="PS50800">
    <property type="entry name" value="SAP"/>
    <property type="match status" value="1"/>
</dbReference>
<dbReference type="Pfam" id="PF02037">
    <property type="entry name" value="SAP"/>
    <property type="match status" value="1"/>
</dbReference>
<evidence type="ECO:0000256" key="2">
    <source>
        <dbReference type="ARBA" id="ARBA00046328"/>
    </source>
</evidence>
<feature type="region of interest" description="Disordered" evidence="3">
    <location>
        <begin position="128"/>
        <end position="161"/>
    </location>
</feature>
<organism evidence="5">
    <name type="scientific">Corethrella appendiculata</name>
    <dbReference type="NCBI Taxonomy" id="1370023"/>
    <lineage>
        <taxon>Eukaryota</taxon>
        <taxon>Metazoa</taxon>
        <taxon>Ecdysozoa</taxon>
        <taxon>Arthropoda</taxon>
        <taxon>Hexapoda</taxon>
        <taxon>Insecta</taxon>
        <taxon>Pterygota</taxon>
        <taxon>Neoptera</taxon>
        <taxon>Endopterygota</taxon>
        <taxon>Diptera</taxon>
        <taxon>Nematocera</taxon>
        <taxon>Culicoidea</taxon>
        <taxon>Chaoboridae</taxon>
        <taxon>Corethrella</taxon>
    </lineage>
</organism>
<feature type="region of interest" description="Disordered" evidence="3">
    <location>
        <begin position="248"/>
        <end position="279"/>
    </location>
</feature>
<sequence>MADNDISKMKVADLKKELKNRGLSTVGNKNELHDRLQAAIVDGSDSFTKHDETANSEDLLEDDILNDDDDELIHEDEKALLNESQEDGILKSPTASDKSTKDDSPEFVPQKKVALKRNVSITTPVLASTVASDIKPIDQSGTAENGNENKAESDEPDKKVIKLKDLTAQERLELRAKKFGGAVTTATPSSNDAAKKEARAARFGLSSGNIATNSESSVEQLRKRAERFGVSVSNKMIKIEMDEKKLKRQERFGGGDSVDTTKTSITIGGGSSTTPSAGKVDYAEKARLRLERFASKT</sequence>
<dbReference type="SUPFAM" id="SSF68906">
    <property type="entry name" value="SAP domain"/>
    <property type="match status" value="1"/>
</dbReference>
<dbReference type="PANTHER" id="PTHR46551">
    <property type="entry name" value="SAP DOMAIN-CONTAINING RIBONUCLEOPROTEIN"/>
    <property type="match status" value="1"/>
</dbReference>
<accession>U5EZW7</accession>
<dbReference type="GO" id="GO:0016973">
    <property type="term" value="P:poly(A)+ mRNA export from nucleus"/>
    <property type="evidence" value="ECO:0007669"/>
    <property type="project" value="TreeGrafter"/>
</dbReference>
<evidence type="ECO:0000256" key="1">
    <source>
        <dbReference type="ARBA" id="ARBA00022553"/>
    </source>
</evidence>
<dbReference type="AlphaFoldDB" id="U5EZW7"/>
<feature type="region of interest" description="Disordered" evidence="3">
    <location>
        <begin position="80"/>
        <end position="109"/>
    </location>
</feature>
<dbReference type="FunFam" id="1.10.720.30:FF:000032">
    <property type="entry name" value="Blast:SAP domain-containing ribonucleoprotein"/>
    <property type="match status" value="1"/>
</dbReference>
<protein>
    <submittedName>
        <fullName evidence="5">Putative wing disc dorsal/ventral pattern formation</fullName>
    </submittedName>
</protein>
<feature type="compositionally biased region" description="Low complexity" evidence="3">
    <location>
        <begin position="260"/>
        <end position="279"/>
    </location>
</feature>